<reference evidence="1" key="1">
    <citation type="journal article" date="2015" name="Nature">
        <title>Complex archaea that bridge the gap between prokaryotes and eukaryotes.</title>
        <authorList>
            <person name="Spang A."/>
            <person name="Saw J.H."/>
            <person name="Jorgensen S.L."/>
            <person name="Zaremba-Niedzwiedzka K."/>
            <person name="Martijn J."/>
            <person name="Lind A.E."/>
            <person name="van Eijk R."/>
            <person name="Schleper C."/>
            <person name="Guy L."/>
            <person name="Ettema T.J."/>
        </authorList>
    </citation>
    <scope>NUCLEOTIDE SEQUENCE</scope>
</reference>
<sequence length="144" mass="15364">MSVKGQIVDGGGSGSSARVTSLGQLITAAHAYDETEFRELAEDATAYNFYAPQHGKNFVITGIVAVADKQVSSSVSAEVIVYEAVADDTTAVGKVLFQTAMVQDQIQLILPINIKVAVGVWINAKTSDDDIHMTIMGYYIPEPP</sequence>
<comment type="caution">
    <text evidence="1">The sequence shown here is derived from an EMBL/GenBank/DDBJ whole genome shotgun (WGS) entry which is preliminary data.</text>
</comment>
<evidence type="ECO:0000313" key="1">
    <source>
        <dbReference type="EMBL" id="KKL60151.1"/>
    </source>
</evidence>
<dbReference type="AlphaFoldDB" id="A0A0F9E211"/>
<accession>A0A0F9E211</accession>
<protein>
    <submittedName>
        <fullName evidence="1">Uncharacterized protein</fullName>
    </submittedName>
</protein>
<proteinExistence type="predicted"/>
<name>A0A0F9E211_9ZZZZ</name>
<dbReference type="EMBL" id="LAZR01029247">
    <property type="protein sequence ID" value="KKL60151.1"/>
    <property type="molecule type" value="Genomic_DNA"/>
</dbReference>
<gene>
    <name evidence="1" type="ORF">LCGC14_2208190</name>
</gene>
<organism evidence="1">
    <name type="scientific">marine sediment metagenome</name>
    <dbReference type="NCBI Taxonomy" id="412755"/>
    <lineage>
        <taxon>unclassified sequences</taxon>
        <taxon>metagenomes</taxon>
        <taxon>ecological metagenomes</taxon>
    </lineage>
</organism>